<dbReference type="STRING" id="520767.ATZ99_18080"/>
<dbReference type="SUPFAM" id="SSF81301">
    <property type="entry name" value="Nucleotidyltransferase"/>
    <property type="match status" value="1"/>
</dbReference>
<reference evidence="3 4" key="1">
    <citation type="submission" date="2015-12" db="EMBL/GenBank/DDBJ databases">
        <title>Draft genome of Thermovenabulum gondwanense isolated from a red thermophilic microbial mat colonisisng an outflow channel of a bore well.</title>
        <authorList>
            <person name="Patel B.K."/>
        </authorList>
    </citation>
    <scope>NUCLEOTIDE SEQUENCE [LARGE SCALE GENOMIC DNA]</scope>
    <source>
        <strain evidence="3 4">R270</strain>
    </source>
</reference>
<evidence type="ECO:0000256" key="1">
    <source>
        <dbReference type="ARBA" id="ARBA00010574"/>
    </source>
</evidence>
<dbReference type="PATRIC" id="fig|520767.4.peg.1929"/>
<proteinExistence type="inferred from homology"/>
<dbReference type="GO" id="GO:0090071">
    <property type="term" value="P:negative regulation of ribosome biogenesis"/>
    <property type="evidence" value="ECO:0007669"/>
    <property type="project" value="UniProtKB-UniRule"/>
</dbReference>
<name>A0A162M9Y6_9FIRM</name>
<comment type="subunit">
    <text evidence="2">Interacts with ribosomal protein uL14 (rplN).</text>
</comment>
<dbReference type="RefSeq" id="WP_068748923.1">
    <property type="nucleotide sequence ID" value="NZ_LOHZ01000040.1"/>
</dbReference>
<keyword evidence="2" id="KW-0963">Cytoplasm</keyword>
<protein>
    <recommendedName>
        <fullName evidence="2">Ribosomal silencing factor RsfS</fullName>
    </recommendedName>
</protein>
<dbReference type="AlphaFoldDB" id="A0A162M9Y6"/>
<dbReference type="HAMAP" id="MF_01477">
    <property type="entry name" value="Iojap_RsfS"/>
    <property type="match status" value="1"/>
</dbReference>
<dbReference type="Pfam" id="PF02410">
    <property type="entry name" value="RsfS"/>
    <property type="match status" value="1"/>
</dbReference>
<sequence length="125" mass="14188">MTFIPEQLAQKAAKILDEKKARDVVILDISRLTVLADYFVIATGSNAIHVRALADELEEKLSESGIFPKGIEGYNEARWILLDYGDVIVHIFNGPDREYYDLERLWADAITINVDSKKDLTYNIS</sequence>
<dbReference type="PANTHER" id="PTHR21043">
    <property type="entry name" value="IOJAP SUPERFAMILY ORTHOLOG"/>
    <property type="match status" value="1"/>
</dbReference>
<keyword evidence="4" id="KW-1185">Reference proteome</keyword>
<evidence type="ECO:0000256" key="2">
    <source>
        <dbReference type="HAMAP-Rule" id="MF_01477"/>
    </source>
</evidence>
<dbReference type="GO" id="GO:0042256">
    <property type="term" value="P:cytosolic ribosome assembly"/>
    <property type="evidence" value="ECO:0007669"/>
    <property type="project" value="UniProtKB-UniRule"/>
</dbReference>
<comment type="function">
    <text evidence="2">Functions as a ribosomal silencing factor. Interacts with ribosomal protein uL14 (rplN), blocking formation of intersubunit bridge B8. Prevents association of the 30S and 50S ribosomal subunits and the formation of functional ribosomes, thus repressing translation.</text>
</comment>
<dbReference type="GO" id="GO:0005737">
    <property type="term" value="C:cytoplasm"/>
    <property type="evidence" value="ECO:0007669"/>
    <property type="project" value="UniProtKB-SubCell"/>
</dbReference>
<dbReference type="Proteomes" id="UP000075737">
    <property type="component" value="Unassembled WGS sequence"/>
</dbReference>
<dbReference type="Gene3D" id="3.30.460.10">
    <property type="entry name" value="Beta Polymerase, domain 2"/>
    <property type="match status" value="1"/>
</dbReference>
<dbReference type="EMBL" id="LOHZ01000040">
    <property type="protein sequence ID" value="KYO64750.1"/>
    <property type="molecule type" value="Genomic_DNA"/>
</dbReference>
<dbReference type="PANTHER" id="PTHR21043:SF0">
    <property type="entry name" value="MITOCHONDRIAL ASSEMBLY OF RIBOSOMAL LARGE SUBUNIT PROTEIN 1"/>
    <property type="match status" value="1"/>
</dbReference>
<keyword evidence="2" id="KW-0678">Repressor</keyword>
<dbReference type="GO" id="GO:0043023">
    <property type="term" value="F:ribosomal large subunit binding"/>
    <property type="evidence" value="ECO:0007669"/>
    <property type="project" value="TreeGrafter"/>
</dbReference>
<accession>A0A162M9Y6</accession>
<dbReference type="GO" id="GO:0017148">
    <property type="term" value="P:negative regulation of translation"/>
    <property type="evidence" value="ECO:0007669"/>
    <property type="project" value="UniProtKB-UniRule"/>
</dbReference>
<organism evidence="3 4">
    <name type="scientific">Thermovenabulum gondwanense</name>
    <dbReference type="NCBI Taxonomy" id="520767"/>
    <lineage>
        <taxon>Bacteria</taxon>
        <taxon>Bacillati</taxon>
        <taxon>Bacillota</taxon>
        <taxon>Clostridia</taxon>
        <taxon>Thermosediminibacterales</taxon>
        <taxon>Thermosediminibacteraceae</taxon>
        <taxon>Thermovenabulum</taxon>
    </lineage>
</organism>
<dbReference type="NCBIfam" id="TIGR00090">
    <property type="entry name" value="rsfS_iojap_ybeB"/>
    <property type="match status" value="1"/>
</dbReference>
<evidence type="ECO:0000313" key="3">
    <source>
        <dbReference type="EMBL" id="KYO64750.1"/>
    </source>
</evidence>
<keyword evidence="2" id="KW-0810">Translation regulation</keyword>
<evidence type="ECO:0000313" key="4">
    <source>
        <dbReference type="Proteomes" id="UP000075737"/>
    </source>
</evidence>
<comment type="caution">
    <text evidence="3">The sequence shown here is derived from an EMBL/GenBank/DDBJ whole genome shotgun (WGS) entry which is preliminary data.</text>
</comment>
<comment type="subcellular location">
    <subcellularLocation>
        <location evidence="2">Cytoplasm</location>
    </subcellularLocation>
</comment>
<dbReference type="InterPro" id="IPR043519">
    <property type="entry name" value="NT_sf"/>
</dbReference>
<gene>
    <name evidence="2 3" type="primary">rsfS</name>
    <name evidence="3" type="ORF">ATZ99_18080</name>
</gene>
<dbReference type="OrthoDB" id="9793681at2"/>
<dbReference type="InterPro" id="IPR004394">
    <property type="entry name" value="Iojap/RsfS/C7orf30"/>
</dbReference>
<comment type="similarity">
    <text evidence="1 2">Belongs to the Iojap/RsfS family.</text>
</comment>